<dbReference type="HOGENOM" id="CLU_1349740_0_0_1"/>
<dbReference type="AlphaFoldDB" id="L7JXR8"/>
<dbReference type="OrthoDB" id="2196372at2759"/>
<feature type="region of interest" description="Disordered" evidence="2">
    <location>
        <begin position="114"/>
        <end position="179"/>
    </location>
</feature>
<dbReference type="VEuPathDB" id="MicrosporidiaDB:THOM_1485"/>
<evidence type="ECO:0000256" key="2">
    <source>
        <dbReference type="SAM" id="MobiDB-lite"/>
    </source>
</evidence>
<protein>
    <submittedName>
        <fullName evidence="3">Uncharacterized protein</fullName>
    </submittedName>
</protein>
<feature type="compositionally biased region" description="Polar residues" evidence="2">
    <location>
        <begin position="117"/>
        <end position="133"/>
    </location>
</feature>
<gene>
    <name evidence="3" type="ORF">THOM_1485</name>
</gene>
<dbReference type="EMBL" id="JH993943">
    <property type="protein sequence ID" value="ELQ75552.1"/>
    <property type="molecule type" value="Genomic_DNA"/>
</dbReference>
<organism evidence="3 4">
    <name type="scientific">Trachipleistophora hominis</name>
    <name type="common">Microsporidian parasite</name>
    <dbReference type="NCBI Taxonomy" id="72359"/>
    <lineage>
        <taxon>Eukaryota</taxon>
        <taxon>Fungi</taxon>
        <taxon>Fungi incertae sedis</taxon>
        <taxon>Microsporidia</taxon>
        <taxon>Pleistophoridae</taxon>
        <taxon>Trachipleistophora</taxon>
    </lineage>
</organism>
<keyword evidence="1" id="KW-0175">Coiled coil</keyword>
<proteinExistence type="predicted"/>
<evidence type="ECO:0000313" key="4">
    <source>
        <dbReference type="Proteomes" id="UP000011185"/>
    </source>
</evidence>
<accession>L7JXR8</accession>
<dbReference type="InParanoid" id="L7JXR8"/>
<sequence>MLKKKMLKDQNFLDREEAEKKEMELKKLKREYEHMKGSLNQKEDIIQLQNKVIKQLENNNQKMKMVYGDEQYDNDLESSLVLLDRKINDNKKKLPETKDKTPMYVDVGDVLQRNNDKNVQQSIKNPKTGGTNEKSTKKRKTNVKSIKNMVKDKKVPFSPPKVKAQIKQETPKQPPEDRNVSFFQNLTFSDSSPVIKKPFFKKP</sequence>
<dbReference type="Proteomes" id="UP000011185">
    <property type="component" value="Unassembled WGS sequence"/>
</dbReference>
<keyword evidence="4" id="KW-1185">Reference proteome</keyword>
<feature type="coiled-coil region" evidence="1">
    <location>
        <begin position="11"/>
        <end position="66"/>
    </location>
</feature>
<reference evidence="3 4" key="1">
    <citation type="journal article" date="2012" name="PLoS Pathog.">
        <title>The genome of the obligate intracellular parasite Trachipleistophora hominis: new insights into microsporidian genome dynamics and reductive evolution.</title>
        <authorList>
            <person name="Heinz E."/>
            <person name="Williams T.A."/>
            <person name="Nakjang S."/>
            <person name="Noel C.J."/>
            <person name="Swan D.C."/>
            <person name="Goldberg A.V."/>
            <person name="Harris S.R."/>
            <person name="Weinmaier T."/>
            <person name="Markert S."/>
            <person name="Becher D."/>
            <person name="Bernhardt J."/>
            <person name="Dagan T."/>
            <person name="Hacker C."/>
            <person name="Lucocq J.M."/>
            <person name="Schweder T."/>
            <person name="Rattei T."/>
            <person name="Hall N."/>
            <person name="Hirt R.P."/>
            <person name="Embley T.M."/>
        </authorList>
    </citation>
    <scope>NUCLEOTIDE SEQUENCE [LARGE SCALE GENOMIC DNA]</scope>
</reference>
<evidence type="ECO:0000256" key="1">
    <source>
        <dbReference type="SAM" id="Coils"/>
    </source>
</evidence>
<name>L7JXR8_TRAHO</name>
<evidence type="ECO:0000313" key="3">
    <source>
        <dbReference type="EMBL" id="ELQ75552.1"/>
    </source>
</evidence>